<dbReference type="EMBL" id="JAEAOA010001462">
    <property type="protein sequence ID" value="KAK3581230.1"/>
    <property type="molecule type" value="Genomic_DNA"/>
</dbReference>
<sequence length="149" mass="16664">MFVPGATYAGTAYAQKVAQKDGNINLNERDYNDIQDALSYRLEQRATTQTKEVRNQIEDSDPAPNETADQLRKEQVWGKFLSPINEFRGGSLTATPKDDGMTNKKELRTSKILGITGSKSPIPTPTTLKRQKQNKRKTEIAAFSAILFK</sequence>
<name>A0AAE0RXP0_9BIVA</name>
<evidence type="ECO:0000313" key="2">
    <source>
        <dbReference type="EMBL" id="KAK3581230.1"/>
    </source>
</evidence>
<dbReference type="Proteomes" id="UP001195483">
    <property type="component" value="Unassembled WGS sequence"/>
</dbReference>
<protein>
    <submittedName>
        <fullName evidence="2">Uncharacterized protein</fullName>
    </submittedName>
</protein>
<accession>A0AAE0RXP0</accession>
<organism evidence="2 3">
    <name type="scientific">Potamilus streckersoni</name>
    <dbReference type="NCBI Taxonomy" id="2493646"/>
    <lineage>
        <taxon>Eukaryota</taxon>
        <taxon>Metazoa</taxon>
        <taxon>Spiralia</taxon>
        <taxon>Lophotrochozoa</taxon>
        <taxon>Mollusca</taxon>
        <taxon>Bivalvia</taxon>
        <taxon>Autobranchia</taxon>
        <taxon>Heteroconchia</taxon>
        <taxon>Palaeoheterodonta</taxon>
        <taxon>Unionida</taxon>
        <taxon>Unionoidea</taxon>
        <taxon>Unionidae</taxon>
        <taxon>Ambleminae</taxon>
        <taxon>Lampsilini</taxon>
        <taxon>Potamilus</taxon>
    </lineage>
</organism>
<evidence type="ECO:0000256" key="1">
    <source>
        <dbReference type="SAM" id="MobiDB-lite"/>
    </source>
</evidence>
<feature type="region of interest" description="Disordered" evidence="1">
    <location>
        <begin position="46"/>
        <end position="71"/>
    </location>
</feature>
<reference evidence="2" key="3">
    <citation type="submission" date="2023-05" db="EMBL/GenBank/DDBJ databases">
        <authorList>
            <person name="Smith C.H."/>
        </authorList>
    </citation>
    <scope>NUCLEOTIDE SEQUENCE</scope>
    <source>
        <strain evidence="2">CHS0354</strain>
        <tissue evidence="2">Mantle</tissue>
    </source>
</reference>
<comment type="caution">
    <text evidence="2">The sequence shown here is derived from an EMBL/GenBank/DDBJ whole genome shotgun (WGS) entry which is preliminary data.</text>
</comment>
<dbReference type="AlphaFoldDB" id="A0AAE0RXP0"/>
<reference evidence="2" key="2">
    <citation type="journal article" date="2021" name="Genome Biol. Evol.">
        <title>Developing a high-quality reference genome for a parasitic bivalve with doubly uniparental inheritance (Bivalvia: Unionida).</title>
        <authorList>
            <person name="Smith C.H."/>
        </authorList>
    </citation>
    <scope>NUCLEOTIDE SEQUENCE</scope>
    <source>
        <strain evidence="2">CHS0354</strain>
        <tissue evidence="2">Mantle</tissue>
    </source>
</reference>
<keyword evidence="3" id="KW-1185">Reference proteome</keyword>
<gene>
    <name evidence="2" type="ORF">CHS0354_024773</name>
</gene>
<proteinExistence type="predicted"/>
<evidence type="ECO:0000313" key="3">
    <source>
        <dbReference type="Proteomes" id="UP001195483"/>
    </source>
</evidence>
<reference evidence="2" key="1">
    <citation type="journal article" date="2021" name="Genome Biol. Evol.">
        <title>A High-Quality Reference Genome for a Parasitic Bivalve with Doubly Uniparental Inheritance (Bivalvia: Unionida).</title>
        <authorList>
            <person name="Smith C.H."/>
        </authorList>
    </citation>
    <scope>NUCLEOTIDE SEQUENCE</scope>
    <source>
        <strain evidence="2">CHS0354</strain>
    </source>
</reference>